<evidence type="ECO:0000313" key="2">
    <source>
        <dbReference type="Proteomes" id="UP000299102"/>
    </source>
</evidence>
<dbReference type="EMBL" id="BGZK01000989">
    <property type="protein sequence ID" value="GBP67721.1"/>
    <property type="molecule type" value="Genomic_DNA"/>
</dbReference>
<name>A0A4C1XV06_EUMVA</name>
<organism evidence="1 2">
    <name type="scientific">Eumeta variegata</name>
    <name type="common">Bagworm moth</name>
    <name type="synonym">Eumeta japonica</name>
    <dbReference type="NCBI Taxonomy" id="151549"/>
    <lineage>
        <taxon>Eukaryota</taxon>
        <taxon>Metazoa</taxon>
        <taxon>Ecdysozoa</taxon>
        <taxon>Arthropoda</taxon>
        <taxon>Hexapoda</taxon>
        <taxon>Insecta</taxon>
        <taxon>Pterygota</taxon>
        <taxon>Neoptera</taxon>
        <taxon>Endopterygota</taxon>
        <taxon>Lepidoptera</taxon>
        <taxon>Glossata</taxon>
        <taxon>Ditrysia</taxon>
        <taxon>Tineoidea</taxon>
        <taxon>Psychidae</taxon>
        <taxon>Oiketicinae</taxon>
        <taxon>Eumeta</taxon>
    </lineage>
</organism>
<gene>
    <name evidence="1" type="ORF">EVAR_40492_1</name>
</gene>
<comment type="caution">
    <text evidence="1">The sequence shown here is derived from an EMBL/GenBank/DDBJ whole genome shotgun (WGS) entry which is preliminary data.</text>
</comment>
<accession>A0A4C1XV06</accession>
<proteinExistence type="predicted"/>
<protein>
    <submittedName>
        <fullName evidence="1">Uncharacterized protein</fullName>
    </submittedName>
</protein>
<evidence type="ECO:0000313" key="1">
    <source>
        <dbReference type="EMBL" id="GBP67721.1"/>
    </source>
</evidence>
<keyword evidence="2" id="KW-1185">Reference proteome</keyword>
<dbReference type="Proteomes" id="UP000299102">
    <property type="component" value="Unassembled WGS sequence"/>
</dbReference>
<sequence>MDMYERIQTAAGHPPIFKAVTARLGEHAESATNDFVGVSPTQHCRWQPSTRTLSLRSEVRTHRYEITEIMRRRVRLGRRSTRTYNKFSQTSPDFEVHLKEIDASQAERLGRSYLSLVPRSRSHARLRRNATMSHVFSVPPMTPRASRDCTGLVSICAVGGTRDSHPTYSAPARYALCSELQRQRLQAQQNIVLRMIAGPGGTSITTCSPET</sequence>
<reference evidence="1 2" key="1">
    <citation type="journal article" date="2019" name="Commun. Biol.">
        <title>The bagworm genome reveals a unique fibroin gene that provides high tensile strength.</title>
        <authorList>
            <person name="Kono N."/>
            <person name="Nakamura H."/>
            <person name="Ohtoshi R."/>
            <person name="Tomita M."/>
            <person name="Numata K."/>
            <person name="Arakawa K."/>
        </authorList>
    </citation>
    <scope>NUCLEOTIDE SEQUENCE [LARGE SCALE GENOMIC DNA]</scope>
</reference>
<dbReference type="AlphaFoldDB" id="A0A4C1XV06"/>